<dbReference type="CDD" id="cd00303">
    <property type="entry name" value="retropepsin_like"/>
    <property type="match status" value="1"/>
</dbReference>
<dbReference type="Gene3D" id="2.40.70.10">
    <property type="entry name" value="Acid Proteases"/>
    <property type="match status" value="1"/>
</dbReference>
<feature type="compositionally biased region" description="Acidic residues" evidence="1">
    <location>
        <begin position="710"/>
        <end position="727"/>
    </location>
</feature>
<sequence>MRSNYKAPILFQAVPFFVPFRCRIICFSARERVERLAVEDADRVTKKLFLEWIEWPNKNLQATELLREFERQYSQLSKVEKLTLESNKVDLFLQAANGKLQGKLELFLEDKEEDEGLTTKRKNVEDAVGLLAKREKRKDRSNIPKTVQAPKAPVRTIPPTMPTVQSLTSLSKKADMGMEEIIRGMQDLQIKLARLEENTSTNNLKNVSKQGYKDEKIALKDREDLLQTNFGKEIMRALIQDYLKEHETAARESASYGARVDDDLGRSMETSEFWASAISTMQEGKLSREALLWIAAIIRGATGWEDPVESLSVHVYIAKSQHEALMEEKRRGNFDDTREGNSSKRQTRGDKAREAPSQELPIEDTSASLEEKTRETKDKDKLIAYKLLSDIEAATNLKGVLEERILNAKVEFTLKEVLEIVKKEFYDIIIDSIKRKRQLMGETGMSHAIDARIYKDEEEVDIGYKQPTNEKNGYNQRVGFKVYSDKEIETLSHYTQKHWTRATTEVLVKVGDIEEPIVALVDHGSEINLMSKDLYKKQKWPIDMEYGWAIRAANNTWGELYRACPDVKIRIGDVAMEQHFFVQDTTSYPLILGQPYITATRMETKVLDDDTTHTRIHSEDGRKVVQFLTVPPNHERNRDRLREKPLPKIRDYGGTKEEVLSRDEGAFDASFIGILDNGNIMYKKVDDFKRKERKRLYKIEGELCKLGPQQEDESDLDNEGDEDELDKDVENIF</sequence>
<feature type="region of interest" description="Disordered" evidence="1">
    <location>
        <begin position="327"/>
        <end position="373"/>
    </location>
</feature>
<evidence type="ECO:0000256" key="1">
    <source>
        <dbReference type="SAM" id="MobiDB-lite"/>
    </source>
</evidence>
<reference evidence="2" key="1">
    <citation type="journal article" date="2008" name="Science">
        <title>The Physcomitrella genome reveals evolutionary insights into the conquest of land by plants.</title>
        <authorList>
            <person name="Rensing S."/>
            <person name="Lang D."/>
            <person name="Zimmer A."/>
            <person name="Terry A."/>
            <person name="Salamov A."/>
            <person name="Shapiro H."/>
            <person name="Nishiyama T."/>
            <person name="Perroud P.-F."/>
            <person name="Lindquist E."/>
            <person name="Kamisugi Y."/>
            <person name="Tanahashi T."/>
            <person name="Sakakibara K."/>
            <person name="Fujita T."/>
            <person name="Oishi K."/>
            <person name="Shin-I T."/>
            <person name="Kuroki Y."/>
            <person name="Toyoda A."/>
            <person name="Suzuki Y."/>
            <person name="Hashimoto A."/>
            <person name="Yamaguchi K."/>
            <person name="Sugano A."/>
            <person name="Kohara Y."/>
            <person name="Fujiyama A."/>
            <person name="Anterola A."/>
            <person name="Aoki S."/>
            <person name="Ashton N."/>
            <person name="Barbazuk W.B."/>
            <person name="Barker E."/>
            <person name="Bennetzen J."/>
            <person name="Bezanilla M."/>
            <person name="Blankenship R."/>
            <person name="Cho S.H."/>
            <person name="Dutcher S."/>
            <person name="Estelle M."/>
            <person name="Fawcett J.A."/>
            <person name="Gundlach H."/>
            <person name="Hanada K."/>
            <person name="Heyl A."/>
            <person name="Hicks K.A."/>
            <person name="Hugh J."/>
            <person name="Lohr M."/>
            <person name="Mayer K."/>
            <person name="Melkozernov A."/>
            <person name="Murata T."/>
            <person name="Nelson D."/>
            <person name="Pils B."/>
            <person name="Prigge M."/>
            <person name="Reiss B."/>
            <person name="Renner T."/>
            <person name="Rombauts S."/>
            <person name="Rushton P."/>
            <person name="Sanderfoot A."/>
            <person name="Schween G."/>
            <person name="Shiu S.-H."/>
            <person name="Stueber K."/>
            <person name="Theodoulou F.L."/>
            <person name="Tu H."/>
            <person name="Van de Peer Y."/>
            <person name="Verrier P.J."/>
            <person name="Waters E."/>
            <person name="Wood A."/>
            <person name="Yang L."/>
            <person name="Cove D."/>
            <person name="Cuming A."/>
            <person name="Hasebe M."/>
            <person name="Lucas S."/>
            <person name="Mishler D.B."/>
            <person name="Reski R."/>
            <person name="Grigoriev I."/>
            <person name="Quatrano R.S."/>
            <person name="Boore J.L."/>
        </authorList>
    </citation>
    <scope>NUCLEOTIDE SEQUENCE [LARGE SCALE GENOMIC DNA]</scope>
</reference>
<feature type="region of interest" description="Disordered" evidence="1">
    <location>
        <begin position="707"/>
        <end position="733"/>
    </location>
</feature>
<gene>
    <name evidence="2" type="ORF">PHYPADRAFT_103133</name>
</gene>
<accession>A9U6C1</accession>
<dbReference type="InterPro" id="IPR021109">
    <property type="entry name" value="Peptidase_aspartic_dom_sf"/>
</dbReference>
<name>A9U6C1_PHYPA</name>
<dbReference type="AlphaFoldDB" id="A9U6C1"/>
<protein>
    <submittedName>
        <fullName evidence="2">Predicted protein</fullName>
    </submittedName>
</protein>
<feature type="compositionally biased region" description="Basic and acidic residues" evidence="1">
    <location>
        <begin position="327"/>
        <end position="356"/>
    </location>
</feature>
<dbReference type="EMBL" id="DS545899">
    <property type="protein sequence ID" value="EDQ48782.1"/>
    <property type="molecule type" value="Genomic_DNA"/>
</dbReference>
<organism>
    <name type="scientific">Physcomitrium patens</name>
    <name type="common">Spreading-leaved earth moss</name>
    <name type="synonym">Physcomitrella patens</name>
    <dbReference type="NCBI Taxonomy" id="3218"/>
    <lineage>
        <taxon>Eukaryota</taxon>
        <taxon>Viridiplantae</taxon>
        <taxon>Streptophyta</taxon>
        <taxon>Embryophyta</taxon>
        <taxon>Bryophyta</taxon>
        <taxon>Bryophytina</taxon>
        <taxon>Bryopsida</taxon>
        <taxon>Funariidae</taxon>
        <taxon>Funariales</taxon>
        <taxon>Funariaceae</taxon>
        <taxon>Physcomitrium</taxon>
    </lineage>
</organism>
<evidence type="ECO:0000313" key="2">
    <source>
        <dbReference type="EMBL" id="EDQ48782.1"/>
    </source>
</evidence>
<proteinExistence type="predicted"/>